<feature type="domain" description="HTH cro/C1-type" evidence="1">
    <location>
        <begin position="16"/>
        <end position="57"/>
    </location>
</feature>
<organism evidence="2 3">
    <name type="scientific">Candidatus Acutalibacter ornithocaccae</name>
    <dbReference type="NCBI Taxonomy" id="2838416"/>
    <lineage>
        <taxon>Bacteria</taxon>
        <taxon>Bacillati</taxon>
        <taxon>Bacillota</taxon>
        <taxon>Clostridia</taxon>
        <taxon>Eubacteriales</taxon>
        <taxon>Acutalibacteraceae</taxon>
        <taxon>Acutalibacter</taxon>
    </lineage>
</organism>
<dbReference type="InterPro" id="IPR010982">
    <property type="entry name" value="Lambda_DNA-bd_dom_sf"/>
</dbReference>
<dbReference type="Proteomes" id="UP000824214">
    <property type="component" value="Unassembled WGS sequence"/>
</dbReference>
<protein>
    <submittedName>
        <fullName evidence="2">Helix-turn-helix domain-containing protein</fullName>
    </submittedName>
</protein>
<comment type="caution">
    <text evidence="2">The sequence shown here is derived from an EMBL/GenBank/DDBJ whole genome shotgun (WGS) entry which is preliminary data.</text>
</comment>
<evidence type="ECO:0000313" key="2">
    <source>
        <dbReference type="EMBL" id="HJB37107.1"/>
    </source>
</evidence>
<sequence length="88" mass="10430">MRKHESLFLAFWIVHIREFRVKKHLSQERLAEKLCLNTRNFQKLERGVHKPSAITIILFLYLLSDQEIISFIRSFGQMAEKADSQEVA</sequence>
<dbReference type="SUPFAM" id="SSF47413">
    <property type="entry name" value="lambda repressor-like DNA-binding domains"/>
    <property type="match status" value="1"/>
</dbReference>
<reference evidence="2" key="2">
    <citation type="submission" date="2021-04" db="EMBL/GenBank/DDBJ databases">
        <authorList>
            <person name="Gilroy R."/>
        </authorList>
    </citation>
    <scope>NUCLEOTIDE SEQUENCE</scope>
    <source>
        <strain evidence="2">ChiBcolR8-3208</strain>
    </source>
</reference>
<evidence type="ECO:0000313" key="3">
    <source>
        <dbReference type="Proteomes" id="UP000824214"/>
    </source>
</evidence>
<reference evidence="2" key="1">
    <citation type="journal article" date="2021" name="PeerJ">
        <title>Extensive microbial diversity within the chicken gut microbiome revealed by metagenomics and culture.</title>
        <authorList>
            <person name="Gilroy R."/>
            <person name="Ravi A."/>
            <person name="Getino M."/>
            <person name="Pursley I."/>
            <person name="Horton D.L."/>
            <person name="Alikhan N.F."/>
            <person name="Baker D."/>
            <person name="Gharbi K."/>
            <person name="Hall N."/>
            <person name="Watson M."/>
            <person name="Adriaenssens E.M."/>
            <person name="Foster-Nyarko E."/>
            <person name="Jarju S."/>
            <person name="Secka A."/>
            <person name="Antonio M."/>
            <person name="Oren A."/>
            <person name="Chaudhuri R.R."/>
            <person name="La Ragione R."/>
            <person name="Hildebrand F."/>
            <person name="Pallen M.J."/>
        </authorList>
    </citation>
    <scope>NUCLEOTIDE SEQUENCE</scope>
    <source>
        <strain evidence="2">ChiBcolR8-3208</strain>
    </source>
</reference>
<dbReference type="Pfam" id="PF01381">
    <property type="entry name" value="HTH_3"/>
    <property type="match status" value="1"/>
</dbReference>
<evidence type="ECO:0000259" key="1">
    <source>
        <dbReference type="PROSITE" id="PS50943"/>
    </source>
</evidence>
<name>A0A9D2LXD8_9FIRM</name>
<dbReference type="GO" id="GO:0003677">
    <property type="term" value="F:DNA binding"/>
    <property type="evidence" value="ECO:0007669"/>
    <property type="project" value="InterPro"/>
</dbReference>
<dbReference type="InterPro" id="IPR001387">
    <property type="entry name" value="Cro/C1-type_HTH"/>
</dbReference>
<accession>A0A9D2LXD8</accession>
<dbReference type="CDD" id="cd00093">
    <property type="entry name" value="HTH_XRE"/>
    <property type="match status" value="1"/>
</dbReference>
<dbReference type="PROSITE" id="PS50943">
    <property type="entry name" value="HTH_CROC1"/>
    <property type="match status" value="1"/>
</dbReference>
<dbReference type="SMART" id="SM00530">
    <property type="entry name" value="HTH_XRE"/>
    <property type="match status" value="1"/>
</dbReference>
<dbReference type="Gene3D" id="1.10.260.40">
    <property type="entry name" value="lambda repressor-like DNA-binding domains"/>
    <property type="match status" value="1"/>
</dbReference>
<proteinExistence type="predicted"/>
<dbReference type="EMBL" id="DWXZ01000062">
    <property type="protein sequence ID" value="HJB37107.1"/>
    <property type="molecule type" value="Genomic_DNA"/>
</dbReference>
<dbReference type="AlphaFoldDB" id="A0A9D2LXD8"/>
<gene>
    <name evidence="2" type="ORF">H9942_03460</name>
</gene>